<dbReference type="EMBL" id="CP013200">
    <property type="protein sequence ID" value="ALO67728.1"/>
    <property type="molecule type" value="Genomic_DNA"/>
</dbReference>
<evidence type="ECO:0000313" key="3">
    <source>
        <dbReference type="EMBL" id="ALO67728.1"/>
    </source>
</evidence>
<feature type="transmembrane region" description="Helical" evidence="1">
    <location>
        <begin position="27"/>
        <end position="46"/>
    </location>
</feature>
<feature type="transmembrane region" description="Helical" evidence="1">
    <location>
        <begin position="66"/>
        <end position="84"/>
    </location>
</feature>
<dbReference type="Proteomes" id="UP000059574">
    <property type="component" value="Chromosome"/>
</dbReference>
<dbReference type="AlphaFoldDB" id="A0A0S2M2K3"/>
<keyword evidence="1" id="KW-0472">Membrane</keyword>
<dbReference type="Pfam" id="PF03703">
    <property type="entry name" value="bPH_2"/>
    <property type="match status" value="1"/>
</dbReference>
<organism evidence="3 4">
    <name type="scientific">Arthrobacter alpinus</name>
    <dbReference type="NCBI Taxonomy" id="656366"/>
    <lineage>
        <taxon>Bacteria</taxon>
        <taxon>Bacillati</taxon>
        <taxon>Actinomycetota</taxon>
        <taxon>Actinomycetes</taxon>
        <taxon>Micrococcales</taxon>
        <taxon>Micrococcaceae</taxon>
        <taxon>Arthrobacter</taxon>
    </lineage>
</organism>
<evidence type="ECO:0000259" key="2">
    <source>
        <dbReference type="Pfam" id="PF03703"/>
    </source>
</evidence>
<feature type="domain" description="YdbS-like PH" evidence="2">
    <location>
        <begin position="90"/>
        <end position="148"/>
    </location>
</feature>
<reference evidence="4" key="1">
    <citation type="submission" date="2015-11" db="EMBL/GenBank/DDBJ databases">
        <authorList>
            <person name="Kumar R."/>
            <person name="Singh D."/>
            <person name="Swarnkar M.K."/>
            <person name="Singh A.K."/>
            <person name="Kumar S."/>
        </authorList>
    </citation>
    <scope>NUCLEOTIDE SEQUENCE [LARGE SCALE GENOMIC DNA]</scope>
    <source>
        <strain evidence="4">ERGS4:06</strain>
    </source>
</reference>
<dbReference type="InterPro" id="IPR005182">
    <property type="entry name" value="YdbS-like_PH"/>
</dbReference>
<sequence>MVPLAMHKLMLEHEQVEIRCHPHSRTLVGPISVGLVLIMLGSAALAKLQPLPFAQWAPAAGPWRQPLVVIVVVAVCLLLLIYPIRRIWRWTGTKYTLTNQRLLVRHGLLSRKLQIHVLAHMQEVRAVQSWRQRMVGSGDLQLIAHPDTVVTVREIPHWTEFNKDAQQFWATEFRASMQQTPQERDYSWTVGMSEKELRKLGRDH</sequence>
<proteinExistence type="predicted"/>
<gene>
    <name evidence="3" type="ORF">AS189_16140</name>
</gene>
<name>A0A0S2M2K3_9MICC</name>
<dbReference type="OrthoDB" id="4966830at2"/>
<protein>
    <recommendedName>
        <fullName evidence="2">YdbS-like PH domain-containing protein</fullName>
    </recommendedName>
</protein>
<accession>A0A0S2M2K3</accession>
<evidence type="ECO:0000256" key="1">
    <source>
        <dbReference type="SAM" id="Phobius"/>
    </source>
</evidence>
<keyword evidence="1" id="KW-0812">Transmembrane</keyword>
<keyword evidence="1" id="KW-1133">Transmembrane helix</keyword>
<evidence type="ECO:0000313" key="4">
    <source>
        <dbReference type="Proteomes" id="UP000059574"/>
    </source>
</evidence>
<reference evidence="3 4" key="2">
    <citation type="journal article" date="2016" name="J. Biotechnol.">
        <title>Complete genome sequence of Arthrobacter alpinus ERGS4:06, a yellow pigmented bacterium tolerant to cold and radiations isolated from Sikkim Himalaya.</title>
        <authorList>
            <person name="Kumar R."/>
            <person name="Singh D."/>
            <person name="Swarnkar M.K."/>
            <person name="Singh A.K."/>
            <person name="Kumar S."/>
        </authorList>
    </citation>
    <scope>NUCLEOTIDE SEQUENCE [LARGE SCALE GENOMIC DNA]</scope>
    <source>
        <strain evidence="3 4">ERGS4:06</strain>
    </source>
</reference>